<dbReference type="EMBL" id="KL605726">
    <property type="protein sequence ID" value="KER18227.1"/>
    <property type="molecule type" value="Genomic_DNA"/>
</dbReference>
<comment type="similarity">
    <text evidence="2 7">Belongs to the nonaspanin (TM9SF) (TC 9.A.2) family.</text>
</comment>
<comment type="subcellular location">
    <subcellularLocation>
        <location evidence="1">Membrane</location>
        <topology evidence="1">Multi-pass membrane protein</topology>
    </subcellularLocation>
</comment>
<dbReference type="Pfam" id="PF02990">
    <property type="entry name" value="EMP70"/>
    <property type="match status" value="1"/>
</dbReference>
<gene>
    <name evidence="8" type="ORF">T265_16209</name>
</gene>
<keyword evidence="4" id="KW-0732">Signal</keyword>
<reference evidence="8 9" key="1">
    <citation type="submission" date="2013-11" db="EMBL/GenBank/DDBJ databases">
        <title>Opisthorchis viverrini - life in the bile duct.</title>
        <authorList>
            <person name="Young N.D."/>
            <person name="Nagarajan N."/>
            <person name="Lin S.J."/>
            <person name="Korhonen P.K."/>
            <person name="Jex A.R."/>
            <person name="Hall R.S."/>
            <person name="Safavi-Hemami H."/>
            <person name="Kaewkong W."/>
            <person name="Bertrand D."/>
            <person name="Gao S."/>
            <person name="Seet Q."/>
            <person name="Wongkham S."/>
            <person name="Teh B.T."/>
            <person name="Wongkham C."/>
            <person name="Intapan P.M."/>
            <person name="Maleewong W."/>
            <person name="Yang X."/>
            <person name="Hu M."/>
            <person name="Wang Z."/>
            <person name="Hofmann A."/>
            <person name="Sternberg P.W."/>
            <person name="Tan P."/>
            <person name="Wang J."/>
            <person name="Gasser R.B."/>
        </authorList>
    </citation>
    <scope>NUCLEOTIDE SEQUENCE [LARGE SCALE GENOMIC DNA]</scope>
</reference>
<dbReference type="OrthoDB" id="1666796at2759"/>
<feature type="non-terminal residue" evidence="8">
    <location>
        <position position="52"/>
    </location>
</feature>
<dbReference type="Proteomes" id="UP000054324">
    <property type="component" value="Unassembled WGS sequence"/>
</dbReference>
<accession>A0A074YYG2</accession>
<evidence type="ECO:0000256" key="6">
    <source>
        <dbReference type="ARBA" id="ARBA00023136"/>
    </source>
</evidence>
<dbReference type="PANTHER" id="PTHR10766">
    <property type="entry name" value="TRANSMEMBRANE 9 SUPERFAMILY PROTEIN"/>
    <property type="match status" value="1"/>
</dbReference>
<keyword evidence="6 7" id="KW-0472">Membrane</keyword>
<evidence type="ECO:0000256" key="5">
    <source>
        <dbReference type="ARBA" id="ARBA00022989"/>
    </source>
</evidence>
<keyword evidence="5 7" id="KW-1133">Transmembrane helix</keyword>
<name>A0A074YYG2_OPIVI</name>
<dbReference type="GeneID" id="20330374"/>
<dbReference type="InterPro" id="IPR004240">
    <property type="entry name" value="EMP70"/>
</dbReference>
<evidence type="ECO:0000256" key="2">
    <source>
        <dbReference type="ARBA" id="ARBA00005227"/>
    </source>
</evidence>
<dbReference type="GO" id="GO:0072657">
    <property type="term" value="P:protein localization to membrane"/>
    <property type="evidence" value="ECO:0007669"/>
    <property type="project" value="TreeGrafter"/>
</dbReference>
<comment type="caution">
    <text evidence="7">Lacks conserved residue(s) required for the propagation of feature annotation.</text>
</comment>
<evidence type="ECO:0000256" key="1">
    <source>
        <dbReference type="ARBA" id="ARBA00004141"/>
    </source>
</evidence>
<evidence type="ECO:0000313" key="8">
    <source>
        <dbReference type="EMBL" id="KER18227.1"/>
    </source>
</evidence>
<evidence type="ECO:0000313" key="9">
    <source>
        <dbReference type="Proteomes" id="UP000054324"/>
    </source>
</evidence>
<feature type="transmembrane region" description="Helical" evidence="7">
    <location>
        <begin position="12"/>
        <end position="29"/>
    </location>
</feature>
<dbReference type="PANTHER" id="PTHR10766:SF176">
    <property type="entry name" value="TRANSMEMBRANE 9 SUPERFAMILY MEMBER"/>
    <property type="match status" value="1"/>
</dbReference>
<proteinExistence type="inferred from homology"/>
<protein>
    <recommendedName>
        <fullName evidence="7">Transmembrane 9 superfamily member</fullName>
    </recommendedName>
</protein>
<dbReference type="KEGG" id="ovi:T265_16209"/>
<evidence type="ECO:0000256" key="7">
    <source>
        <dbReference type="RuleBase" id="RU363079"/>
    </source>
</evidence>
<evidence type="ECO:0000256" key="3">
    <source>
        <dbReference type="ARBA" id="ARBA00022692"/>
    </source>
</evidence>
<dbReference type="RefSeq" id="XP_009178026.1">
    <property type="nucleotide sequence ID" value="XM_009179762.1"/>
</dbReference>
<sequence length="52" mass="5376">MLLSVFLGSGSQLLLMVVVTLFFACLGFLSPANRGALMTCALAMYACSGTIA</sequence>
<keyword evidence="3 7" id="KW-0812">Transmembrane</keyword>
<keyword evidence="9" id="KW-1185">Reference proteome</keyword>
<dbReference type="CTD" id="20330374"/>
<dbReference type="AlphaFoldDB" id="A0A074YYG2"/>
<dbReference type="GO" id="GO:0016020">
    <property type="term" value="C:membrane"/>
    <property type="evidence" value="ECO:0007669"/>
    <property type="project" value="UniProtKB-SubCell"/>
</dbReference>
<organism evidence="8 9">
    <name type="scientific">Opisthorchis viverrini</name>
    <name type="common">Southeast Asian liver fluke</name>
    <dbReference type="NCBI Taxonomy" id="6198"/>
    <lineage>
        <taxon>Eukaryota</taxon>
        <taxon>Metazoa</taxon>
        <taxon>Spiralia</taxon>
        <taxon>Lophotrochozoa</taxon>
        <taxon>Platyhelminthes</taxon>
        <taxon>Trematoda</taxon>
        <taxon>Digenea</taxon>
        <taxon>Opisthorchiida</taxon>
        <taxon>Opisthorchiata</taxon>
        <taxon>Opisthorchiidae</taxon>
        <taxon>Opisthorchis</taxon>
    </lineage>
</organism>
<evidence type="ECO:0000256" key="4">
    <source>
        <dbReference type="ARBA" id="ARBA00022729"/>
    </source>
</evidence>